<dbReference type="PANTHER" id="PTHR43333">
    <property type="entry name" value="2-HACID_DH_C DOMAIN-CONTAINING PROTEIN"/>
    <property type="match status" value="1"/>
</dbReference>
<dbReference type="PANTHER" id="PTHR43333:SF1">
    <property type="entry name" value="D-ISOMER SPECIFIC 2-HYDROXYACID DEHYDROGENASE NAD-BINDING DOMAIN-CONTAINING PROTEIN"/>
    <property type="match status" value="1"/>
</dbReference>
<evidence type="ECO:0000313" key="5">
    <source>
        <dbReference type="Proteomes" id="UP000475214"/>
    </source>
</evidence>
<keyword evidence="2" id="KW-0520">NAD</keyword>
<evidence type="ECO:0000256" key="1">
    <source>
        <dbReference type="ARBA" id="ARBA00023002"/>
    </source>
</evidence>
<dbReference type="GO" id="GO:0016616">
    <property type="term" value="F:oxidoreductase activity, acting on the CH-OH group of donors, NAD or NADP as acceptor"/>
    <property type="evidence" value="ECO:0007669"/>
    <property type="project" value="UniProtKB-ARBA"/>
</dbReference>
<organism evidence="4 5">
    <name type="scientific">Phytoactinopolyspora halotolerans</name>
    <dbReference type="NCBI Taxonomy" id="1981512"/>
    <lineage>
        <taxon>Bacteria</taxon>
        <taxon>Bacillati</taxon>
        <taxon>Actinomycetota</taxon>
        <taxon>Actinomycetes</taxon>
        <taxon>Jiangellales</taxon>
        <taxon>Jiangellaceae</taxon>
        <taxon>Phytoactinopolyspora</taxon>
    </lineage>
</organism>
<dbReference type="SUPFAM" id="SSF52283">
    <property type="entry name" value="Formate/glycerate dehydrogenase catalytic domain-like"/>
    <property type="match status" value="1"/>
</dbReference>
<dbReference type="InterPro" id="IPR006140">
    <property type="entry name" value="D-isomer_DH_NAD-bd"/>
</dbReference>
<feature type="domain" description="D-isomer specific 2-hydroxyacid dehydrogenase NAD-binding" evidence="3">
    <location>
        <begin position="116"/>
        <end position="294"/>
    </location>
</feature>
<name>A0A6L9SJT3_9ACTN</name>
<evidence type="ECO:0000256" key="2">
    <source>
        <dbReference type="ARBA" id="ARBA00023027"/>
    </source>
</evidence>
<dbReference type="EMBL" id="JAAGOA010000036">
    <property type="protein sequence ID" value="NEE04561.1"/>
    <property type="molecule type" value="Genomic_DNA"/>
</dbReference>
<dbReference type="Proteomes" id="UP000475214">
    <property type="component" value="Unassembled WGS sequence"/>
</dbReference>
<dbReference type="AlphaFoldDB" id="A0A6L9SJT3"/>
<dbReference type="PROSITE" id="PS00671">
    <property type="entry name" value="D_2_HYDROXYACID_DH_3"/>
    <property type="match status" value="1"/>
</dbReference>
<keyword evidence="5" id="KW-1185">Reference proteome</keyword>
<sequence>MPSNGQGREIERVVMSLLWEPDEIERLRGAFAPADVVALHPREQEQFDRELERADVAVIWGDIDDRFLEAPSLTWVHCDHAGLTRSARPEVFERGLIVTGSAGRSAPALAQHAFYFALALTFDARRLLEKQDAHEWGGISGYADRLALWGKTLGIIGYGHTGREMAKLGKAFGMRVVAYRRRAGEAGDEVDRLYAADAGDSVDAMLEHTDVVMLAAHLSDETYHILSRERLARLRPGAYVINLGRGGLIDQDALVDALHSGVVAGAGLDVTDPEPLPSDAPLWDAPNVLITPHQTPKLPDRTQRSIDTIVENIRRYRAGEQLLNQLSPRDIFSGSIPPPRKR</sequence>
<dbReference type="GO" id="GO:0051287">
    <property type="term" value="F:NAD binding"/>
    <property type="evidence" value="ECO:0007669"/>
    <property type="project" value="InterPro"/>
</dbReference>
<dbReference type="Gene3D" id="3.40.50.720">
    <property type="entry name" value="NAD(P)-binding Rossmann-like Domain"/>
    <property type="match status" value="2"/>
</dbReference>
<reference evidence="4 5" key="1">
    <citation type="submission" date="2020-02" db="EMBL/GenBank/DDBJ databases">
        <authorList>
            <person name="Li X.-J."/>
            <person name="Han X.-M."/>
        </authorList>
    </citation>
    <scope>NUCLEOTIDE SEQUENCE [LARGE SCALE GENOMIC DNA]</scope>
    <source>
        <strain evidence="4 5">CCTCC AB 2017055</strain>
    </source>
</reference>
<protein>
    <submittedName>
        <fullName evidence="4">D-2-hydroxyacid dehydrogenase</fullName>
    </submittedName>
</protein>
<evidence type="ECO:0000313" key="4">
    <source>
        <dbReference type="EMBL" id="NEE04561.1"/>
    </source>
</evidence>
<proteinExistence type="predicted"/>
<dbReference type="InterPro" id="IPR029753">
    <property type="entry name" value="D-isomer_DH_CS"/>
</dbReference>
<dbReference type="SUPFAM" id="SSF51735">
    <property type="entry name" value="NAD(P)-binding Rossmann-fold domains"/>
    <property type="match status" value="1"/>
</dbReference>
<dbReference type="Pfam" id="PF02826">
    <property type="entry name" value="2-Hacid_dh_C"/>
    <property type="match status" value="1"/>
</dbReference>
<dbReference type="RefSeq" id="WP_163745106.1">
    <property type="nucleotide sequence ID" value="NZ_JAAGOA010000036.1"/>
</dbReference>
<evidence type="ECO:0000259" key="3">
    <source>
        <dbReference type="Pfam" id="PF02826"/>
    </source>
</evidence>
<accession>A0A6L9SJT3</accession>
<keyword evidence="1" id="KW-0560">Oxidoreductase</keyword>
<dbReference type="CDD" id="cd05300">
    <property type="entry name" value="2-Hacid_dh_1"/>
    <property type="match status" value="1"/>
</dbReference>
<dbReference type="InterPro" id="IPR036291">
    <property type="entry name" value="NAD(P)-bd_dom_sf"/>
</dbReference>
<gene>
    <name evidence="4" type="ORF">G1H10_30790</name>
</gene>
<comment type="caution">
    <text evidence="4">The sequence shown here is derived from an EMBL/GenBank/DDBJ whole genome shotgun (WGS) entry which is preliminary data.</text>
</comment>